<accession>A0A2J7PYU6</accession>
<keyword evidence="2" id="KW-1185">Reference proteome</keyword>
<dbReference type="EMBL" id="NEVH01020342">
    <property type="protein sequence ID" value="PNF21527.1"/>
    <property type="molecule type" value="Genomic_DNA"/>
</dbReference>
<reference evidence="1 2" key="1">
    <citation type="submission" date="2017-12" db="EMBL/GenBank/DDBJ databases">
        <title>Hemimetabolous genomes reveal molecular basis of termite eusociality.</title>
        <authorList>
            <person name="Harrison M.C."/>
            <person name="Jongepier E."/>
            <person name="Robertson H.M."/>
            <person name="Arning N."/>
            <person name="Bitard-Feildel T."/>
            <person name="Chao H."/>
            <person name="Childers C.P."/>
            <person name="Dinh H."/>
            <person name="Doddapaneni H."/>
            <person name="Dugan S."/>
            <person name="Gowin J."/>
            <person name="Greiner C."/>
            <person name="Han Y."/>
            <person name="Hu H."/>
            <person name="Hughes D.S.T."/>
            <person name="Huylmans A.-K."/>
            <person name="Kemena C."/>
            <person name="Kremer L.P.M."/>
            <person name="Lee S.L."/>
            <person name="Lopez-Ezquerra A."/>
            <person name="Mallet L."/>
            <person name="Monroy-Kuhn J.M."/>
            <person name="Moser A."/>
            <person name="Murali S.C."/>
            <person name="Muzny D.M."/>
            <person name="Otani S."/>
            <person name="Piulachs M.-D."/>
            <person name="Poelchau M."/>
            <person name="Qu J."/>
            <person name="Schaub F."/>
            <person name="Wada-Katsumata A."/>
            <person name="Worley K.C."/>
            <person name="Xie Q."/>
            <person name="Ylla G."/>
            <person name="Poulsen M."/>
            <person name="Gibbs R.A."/>
            <person name="Schal C."/>
            <person name="Richards S."/>
            <person name="Belles X."/>
            <person name="Korb J."/>
            <person name="Bornberg-Bauer E."/>
        </authorList>
    </citation>
    <scope>NUCLEOTIDE SEQUENCE [LARGE SCALE GENOMIC DNA]</scope>
    <source>
        <tissue evidence="1">Whole body</tissue>
    </source>
</reference>
<organism evidence="1 2">
    <name type="scientific">Cryptotermes secundus</name>
    <dbReference type="NCBI Taxonomy" id="105785"/>
    <lineage>
        <taxon>Eukaryota</taxon>
        <taxon>Metazoa</taxon>
        <taxon>Ecdysozoa</taxon>
        <taxon>Arthropoda</taxon>
        <taxon>Hexapoda</taxon>
        <taxon>Insecta</taxon>
        <taxon>Pterygota</taxon>
        <taxon>Neoptera</taxon>
        <taxon>Polyneoptera</taxon>
        <taxon>Dictyoptera</taxon>
        <taxon>Blattodea</taxon>
        <taxon>Blattoidea</taxon>
        <taxon>Termitoidae</taxon>
        <taxon>Kalotermitidae</taxon>
        <taxon>Cryptotermitinae</taxon>
        <taxon>Cryptotermes</taxon>
    </lineage>
</organism>
<dbReference type="Proteomes" id="UP000235965">
    <property type="component" value="Unassembled WGS sequence"/>
</dbReference>
<sequence>MQVNRINFQTSDLTKKKGPNSMISTAKNMNITGFLDVTLCSQVDIYQCFKGMMANIH</sequence>
<evidence type="ECO:0000313" key="1">
    <source>
        <dbReference type="EMBL" id="PNF21527.1"/>
    </source>
</evidence>
<dbReference type="InParanoid" id="A0A2J7PYU6"/>
<protein>
    <submittedName>
        <fullName evidence="1">Uncharacterized protein</fullName>
    </submittedName>
</protein>
<name>A0A2J7PYU6_9NEOP</name>
<proteinExistence type="predicted"/>
<gene>
    <name evidence="1" type="ORF">B7P43_G13550</name>
</gene>
<evidence type="ECO:0000313" key="2">
    <source>
        <dbReference type="Proteomes" id="UP000235965"/>
    </source>
</evidence>
<dbReference type="AlphaFoldDB" id="A0A2J7PYU6"/>
<comment type="caution">
    <text evidence="1">The sequence shown here is derived from an EMBL/GenBank/DDBJ whole genome shotgun (WGS) entry which is preliminary data.</text>
</comment>